<evidence type="ECO:0000259" key="6">
    <source>
        <dbReference type="PROSITE" id="PS50219"/>
    </source>
</evidence>
<dbReference type="InterPro" id="IPR032914">
    <property type="entry name" value="Vam6/VPS39/TRAP1"/>
</dbReference>
<dbReference type="AlphaFoldDB" id="A0AAU9X2X0"/>
<dbReference type="GO" id="GO:0034058">
    <property type="term" value="P:endosomal vesicle fusion"/>
    <property type="evidence" value="ECO:0007669"/>
    <property type="project" value="TreeGrafter"/>
</dbReference>
<dbReference type="SMART" id="SM00036">
    <property type="entry name" value="CNH"/>
    <property type="match status" value="1"/>
</dbReference>
<dbReference type="GO" id="GO:0012505">
    <property type="term" value="C:endomembrane system"/>
    <property type="evidence" value="ECO:0007669"/>
    <property type="project" value="UniProtKB-SubCell"/>
</dbReference>
<comment type="caution">
    <text evidence="7">The sequence shown here is derived from an EMBL/GenBank/DDBJ whole genome shotgun (WGS) entry which is preliminary data.</text>
</comment>
<feature type="compositionally biased region" description="Polar residues" evidence="5">
    <location>
        <begin position="876"/>
        <end position="886"/>
    </location>
</feature>
<dbReference type="Pfam" id="PF10367">
    <property type="entry name" value="zf-Vps39_C"/>
    <property type="match status" value="1"/>
</dbReference>
<evidence type="ECO:0000256" key="2">
    <source>
        <dbReference type="ARBA" id="ARBA00023136"/>
    </source>
</evidence>
<reference evidence="7 8" key="1">
    <citation type="submission" date="2022-05" db="EMBL/GenBank/DDBJ databases">
        <authorList>
            <consortium name="Genoscope - CEA"/>
            <person name="William W."/>
        </authorList>
    </citation>
    <scope>NUCLEOTIDE SEQUENCE [LARGE SCALE GENOMIC DNA]</scope>
</reference>
<dbReference type="InterPro" id="IPR019452">
    <property type="entry name" value="VPS39/TGF_beta_rcpt-assoc_1"/>
</dbReference>
<comment type="subcellular location">
    <subcellularLocation>
        <location evidence="1">Endomembrane system</location>
        <topology evidence="1">Peripheral membrane protein</topology>
    </subcellularLocation>
</comment>
<dbReference type="InterPro" id="IPR019453">
    <property type="entry name" value="VPS39/TGFA1_Znf"/>
</dbReference>
<dbReference type="PROSITE" id="PS50236">
    <property type="entry name" value="CHCR"/>
    <property type="match status" value="1"/>
</dbReference>
<dbReference type="Pfam" id="PF10366">
    <property type="entry name" value="Vps39_1"/>
    <property type="match status" value="1"/>
</dbReference>
<protein>
    <recommendedName>
        <fullName evidence="6">CNH domain-containing protein</fullName>
    </recommendedName>
</protein>
<dbReference type="PROSITE" id="PS50219">
    <property type="entry name" value="CNH"/>
    <property type="match status" value="1"/>
</dbReference>
<gene>
    <name evidence="7" type="ORF">PMEA_00015829</name>
</gene>
<dbReference type="GO" id="GO:0006914">
    <property type="term" value="P:autophagy"/>
    <property type="evidence" value="ECO:0007669"/>
    <property type="project" value="TreeGrafter"/>
</dbReference>
<dbReference type="EMBL" id="CALNXJ010000028">
    <property type="protein sequence ID" value="CAH3134342.1"/>
    <property type="molecule type" value="Genomic_DNA"/>
</dbReference>
<accession>A0AAU9X2X0</accession>
<sequence>MHDAFEHAVILEKLPLQIDCIATFGDNLLVGTRQGHLLLYGVLDGTGDNRFDVELRSSNKLFSKKPISQLAVVEQLNLLISLSDSVVSVHNLETFAHKFTLHKTKGASVFAVDIKERKQSSVFDPSPALELKLCVSVKRKLQLFSWRNGEFQEREDLLVPDAAKALVWSEDSLCVGFKKEYSLIKTGTGAATELFSTGRHLEPTIASLPSGELILCRDDISIITDSDGKKTQKQTLTWSDTPTELDYAEPYVIALLPRYVEIRTISPRALIQSIELPKSRFIARGKHLYIASSSYVWRLIPVSIPMQIQQLLHDKQFSLALMLADMVVEPEQEKAARKESIQNLYAFDLFCQKKFDDSLQLFAQLETDPAQVIGLFPDLLPSEFRKLLEYPAPPPQLTPGELEKGCVALVEYLTKKRNELIKNSDKTESLQRARNKDSTKEPSKADIKAQKNLEHKRQIIDTTLLKCYLQTNDALVAPLLRLKENFCHVEECERVLMKSKKYNELVILYQAKGLHKKALDLLLRQAQKSSGPLKGHQKTVQYLQHLGHEHLKLIFDFSVWVLKAHPDDGLKIFTEDLPEVEGLPRDKVLAHIEQCAKQLTIRYLEHIIFLWNESKPEFHNKLINCYRERVQVLMREYLDSLPTGDEPVPPGSEPGELGELRGRLLFLLETSKHYQAQHLLTHFPESFYYERALLLGRVGRHEEALAIYIHILHNTKLAEEYCHRNYNEGREGSKDVYVSLLRMYLAPPEISGKENMKPNIDEALDVLQEHHSKISTAKALELLPPSIQVREVYAFLLNVLEDKERKRRNSQVLKSLLFAEHLQVQEQRMHYQGGKILLTDERACRVCHKKIGTSAFAYYPTGEILHYYCCKNLTSPPNSEHTTPRGSPTPEHNMLQRY</sequence>
<dbReference type="GO" id="GO:0016020">
    <property type="term" value="C:membrane"/>
    <property type="evidence" value="ECO:0007669"/>
    <property type="project" value="TreeGrafter"/>
</dbReference>
<dbReference type="Pfam" id="PF00780">
    <property type="entry name" value="CNH"/>
    <property type="match status" value="1"/>
</dbReference>
<dbReference type="PANTHER" id="PTHR12894:SF49">
    <property type="entry name" value="VAM6_VPS39-LIKE PROTEIN"/>
    <property type="match status" value="1"/>
</dbReference>
<name>A0AAU9X2X0_9CNID</name>
<proteinExistence type="inferred from homology"/>
<dbReference type="PANTHER" id="PTHR12894">
    <property type="entry name" value="CNH DOMAIN CONTAINING"/>
    <property type="match status" value="1"/>
</dbReference>
<feature type="repeat" description="CHCR" evidence="4">
    <location>
        <begin position="573"/>
        <end position="749"/>
    </location>
</feature>
<keyword evidence="8" id="KW-1185">Reference proteome</keyword>
<feature type="domain" description="CNH" evidence="6">
    <location>
        <begin position="15"/>
        <end position="289"/>
    </location>
</feature>
<evidence type="ECO:0000256" key="5">
    <source>
        <dbReference type="SAM" id="MobiDB-lite"/>
    </source>
</evidence>
<dbReference type="Proteomes" id="UP001159428">
    <property type="component" value="Unassembled WGS sequence"/>
</dbReference>
<comment type="similarity">
    <text evidence="3">Belongs to the VAM6/VPS39 family.</text>
</comment>
<dbReference type="InterPro" id="IPR001180">
    <property type="entry name" value="CNH_dom"/>
</dbReference>
<organism evidence="7 8">
    <name type="scientific">Pocillopora meandrina</name>
    <dbReference type="NCBI Taxonomy" id="46732"/>
    <lineage>
        <taxon>Eukaryota</taxon>
        <taxon>Metazoa</taxon>
        <taxon>Cnidaria</taxon>
        <taxon>Anthozoa</taxon>
        <taxon>Hexacorallia</taxon>
        <taxon>Scleractinia</taxon>
        <taxon>Astrocoeniina</taxon>
        <taxon>Pocilloporidae</taxon>
        <taxon>Pocillopora</taxon>
    </lineage>
</organism>
<feature type="region of interest" description="Disordered" evidence="5">
    <location>
        <begin position="876"/>
        <end position="898"/>
    </location>
</feature>
<dbReference type="SUPFAM" id="SSF50978">
    <property type="entry name" value="WD40 repeat-like"/>
    <property type="match status" value="1"/>
</dbReference>
<feature type="region of interest" description="Disordered" evidence="5">
    <location>
        <begin position="424"/>
        <end position="449"/>
    </location>
</feature>
<evidence type="ECO:0000256" key="4">
    <source>
        <dbReference type="PROSITE-ProRule" id="PRU01006"/>
    </source>
</evidence>
<evidence type="ECO:0000256" key="1">
    <source>
        <dbReference type="ARBA" id="ARBA00004184"/>
    </source>
</evidence>
<evidence type="ECO:0000256" key="3">
    <source>
        <dbReference type="ARBA" id="ARBA00038201"/>
    </source>
</evidence>
<evidence type="ECO:0000313" key="8">
    <source>
        <dbReference type="Proteomes" id="UP001159428"/>
    </source>
</evidence>
<dbReference type="GO" id="GO:0005737">
    <property type="term" value="C:cytoplasm"/>
    <property type="evidence" value="ECO:0007669"/>
    <property type="project" value="TreeGrafter"/>
</dbReference>
<dbReference type="InterPro" id="IPR036322">
    <property type="entry name" value="WD40_repeat_dom_sf"/>
</dbReference>
<dbReference type="GO" id="GO:0006886">
    <property type="term" value="P:intracellular protein transport"/>
    <property type="evidence" value="ECO:0007669"/>
    <property type="project" value="UniProtKB-UniRule"/>
</dbReference>
<keyword evidence="2" id="KW-0472">Membrane</keyword>
<dbReference type="InterPro" id="IPR000547">
    <property type="entry name" value="Clathrin_H-chain/VPS_repeat"/>
</dbReference>
<evidence type="ECO:0000313" key="7">
    <source>
        <dbReference type="EMBL" id="CAH3134342.1"/>
    </source>
</evidence>